<evidence type="ECO:0000313" key="3">
    <source>
        <dbReference type="Proteomes" id="UP001189429"/>
    </source>
</evidence>
<comment type="caution">
    <text evidence="2">The sequence shown here is derived from an EMBL/GenBank/DDBJ whole genome shotgun (WGS) entry which is preliminary data.</text>
</comment>
<feature type="compositionally biased region" description="Basic and acidic residues" evidence="1">
    <location>
        <begin position="214"/>
        <end position="230"/>
    </location>
</feature>
<proteinExistence type="predicted"/>
<organism evidence="2 3">
    <name type="scientific">Prorocentrum cordatum</name>
    <dbReference type="NCBI Taxonomy" id="2364126"/>
    <lineage>
        <taxon>Eukaryota</taxon>
        <taxon>Sar</taxon>
        <taxon>Alveolata</taxon>
        <taxon>Dinophyceae</taxon>
        <taxon>Prorocentrales</taxon>
        <taxon>Prorocentraceae</taxon>
        <taxon>Prorocentrum</taxon>
    </lineage>
</organism>
<feature type="compositionally biased region" description="Low complexity" evidence="1">
    <location>
        <begin position="180"/>
        <end position="213"/>
    </location>
</feature>
<feature type="region of interest" description="Disordered" evidence="1">
    <location>
        <begin position="63"/>
        <end position="82"/>
    </location>
</feature>
<name>A0ABN9RDG3_9DINO</name>
<gene>
    <name evidence="2" type="ORF">PCOR1329_LOCUS19757</name>
</gene>
<feature type="compositionally biased region" description="Basic residues" evidence="1">
    <location>
        <begin position="63"/>
        <end position="76"/>
    </location>
</feature>
<evidence type="ECO:0000256" key="1">
    <source>
        <dbReference type="SAM" id="MobiDB-lite"/>
    </source>
</evidence>
<feature type="region of interest" description="Disordered" evidence="1">
    <location>
        <begin position="153"/>
        <end position="239"/>
    </location>
</feature>
<evidence type="ECO:0000313" key="2">
    <source>
        <dbReference type="EMBL" id="CAK0817029.1"/>
    </source>
</evidence>
<keyword evidence="3" id="KW-1185">Reference proteome</keyword>
<dbReference type="Proteomes" id="UP001189429">
    <property type="component" value="Unassembled WGS sequence"/>
</dbReference>
<evidence type="ECO:0008006" key="4">
    <source>
        <dbReference type="Google" id="ProtNLM"/>
    </source>
</evidence>
<sequence length="239" mass="26193">MAPKPSQPQQVRPAVEFQEISRRVSRASNVLDKAKQLWIRTREEHEKDYWTHGGRPPMSWLKQRRRRWQQPRKPSRPRTTVDVGAAPQEDFQMQLSPGKLLEGVELQEPDKKMVAERSAAGNILLQQALDQAMRSPKTGFEKHPPEVADFADRLATKRKTGDAGASVAAPGTPPTPAPAPGAASDSDAGAGPRVPPSGRAPAEAGAAGQAAVVEARRKQLREEAGRDITRVRRGAKSMW</sequence>
<accession>A0ABN9RDG3</accession>
<reference evidence="2" key="1">
    <citation type="submission" date="2023-10" db="EMBL/GenBank/DDBJ databases">
        <authorList>
            <person name="Chen Y."/>
            <person name="Shah S."/>
            <person name="Dougan E. K."/>
            <person name="Thang M."/>
            <person name="Chan C."/>
        </authorList>
    </citation>
    <scope>NUCLEOTIDE SEQUENCE [LARGE SCALE GENOMIC DNA]</scope>
</reference>
<protein>
    <recommendedName>
        <fullName evidence="4">Ribosome biogenesis regulatory protein</fullName>
    </recommendedName>
</protein>
<dbReference type="EMBL" id="CAUYUJ010006335">
    <property type="protein sequence ID" value="CAK0817029.1"/>
    <property type="molecule type" value="Genomic_DNA"/>
</dbReference>